<accession>Q2RRH2</accession>
<evidence type="ECO:0000259" key="6">
    <source>
        <dbReference type="PROSITE" id="PS50112"/>
    </source>
</evidence>
<dbReference type="EC" id="2.7.13.3" evidence="2"/>
<feature type="compositionally biased region" description="Basic and acidic residues" evidence="4">
    <location>
        <begin position="1"/>
        <end position="12"/>
    </location>
</feature>
<dbReference type="Pfam" id="PF12860">
    <property type="entry name" value="PAS_7"/>
    <property type="match status" value="2"/>
</dbReference>
<dbReference type="InterPro" id="IPR004358">
    <property type="entry name" value="Sig_transdc_His_kin-like_C"/>
</dbReference>
<protein>
    <recommendedName>
        <fullName evidence="2">histidine kinase</fullName>
        <ecNumber evidence="2">2.7.13.3</ecNumber>
    </recommendedName>
</protein>
<keyword evidence="3" id="KW-0597">Phosphoprotein</keyword>
<evidence type="ECO:0000259" key="5">
    <source>
        <dbReference type="PROSITE" id="PS50109"/>
    </source>
</evidence>
<proteinExistence type="predicted"/>
<keyword evidence="7" id="KW-0418">Kinase</keyword>
<dbReference type="Gene3D" id="1.10.287.130">
    <property type="match status" value="1"/>
</dbReference>
<dbReference type="PATRIC" id="fig|269796.9.peg.2577"/>
<dbReference type="PANTHER" id="PTHR43065:SF47">
    <property type="match status" value="1"/>
</dbReference>
<dbReference type="SMART" id="SM00091">
    <property type="entry name" value="PAS"/>
    <property type="match status" value="2"/>
</dbReference>
<dbReference type="SUPFAM" id="SSF47384">
    <property type="entry name" value="Homodimeric domain of signal transducing histidine kinase"/>
    <property type="match status" value="1"/>
</dbReference>
<evidence type="ECO:0000313" key="7">
    <source>
        <dbReference type="EMBL" id="ABC23273.1"/>
    </source>
</evidence>
<dbReference type="InterPro" id="IPR003594">
    <property type="entry name" value="HATPase_dom"/>
</dbReference>
<comment type="catalytic activity">
    <reaction evidence="1">
        <text>ATP + protein L-histidine = ADP + protein N-phospho-L-histidine.</text>
        <dbReference type="EC" id="2.7.13.3"/>
    </reaction>
</comment>
<dbReference type="eggNOG" id="COG4191">
    <property type="taxonomic scope" value="Bacteria"/>
</dbReference>
<name>Q2RRH2_RHORT</name>
<dbReference type="InterPro" id="IPR003661">
    <property type="entry name" value="HisK_dim/P_dom"/>
</dbReference>
<dbReference type="PRINTS" id="PR00344">
    <property type="entry name" value="BCTRLSENSOR"/>
</dbReference>
<dbReference type="CDD" id="cd00130">
    <property type="entry name" value="PAS"/>
    <property type="match status" value="1"/>
</dbReference>
<dbReference type="PROSITE" id="PS50112">
    <property type="entry name" value="PAS"/>
    <property type="match status" value="1"/>
</dbReference>
<dbReference type="PhylomeDB" id="Q2RRH2"/>
<dbReference type="NCBIfam" id="TIGR00229">
    <property type="entry name" value="sensory_box"/>
    <property type="match status" value="1"/>
</dbReference>
<dbReference type="Gene3D" id="3.30.565.10">
    <property type="entry name" value="Histidine kinase-like ATPase, C-terminal domain"/>
    <property type="match status" value="1"/>
</dbReference>
<evidence type="ECO:0000256" key="2">
    <source>
        <dbReference type="ARBA" id="ARBA00012438"/>
    </source>
</evidence>
<dbReference type="KEGG" id="rru:Rru_A2473"/>
<dbReference type="InterPro" id="IPR035965">
    <property type="entry name" value="PAS-like_dom_sf"/>
</dbReference>
<keyword evidence="7" id="KW-0808">Transferase</keyword>
<dbReference type="RefSeq" id="WP_011390226.1">
    <property type="nucleotide sequence ID" value="NC_007643.1"/>
</dbReference>
<dbReference type="SMART" id="SM00387">
    <property type="entry name" value="HATPase_c"/>
    <property type="match status" value="1"/>
</dbReference>
<dbReference type="Proteomes" id="UP000001929">
    <property type="component" value="Chromosome"/>
</dbReference>
<dbReference type="InterPro" id="IPR005467">
    <property type="entry name" value="His_kinase_dom"/>
</dbReference>
<dbReference type="SUPFAM" id="SSF55785">
    <property type="entry name" value="PYP-like sensor domain (PAS domain)"/>
    <property type="match status" value="2"/>
</dbReference>
<dbReference type="GO" id="GO:0000155">
    <property type="term" value="F:phosphorelay sensor kinase activity"/>
    <property type="evidence" value="ECO:0007669"/>
    <property type="project" value="InterPro"/>
</dbReference>
<dbReference type="PROSITE" id="PS50109">
    <property type="entry name" value="HIS_KIN"/>
    <property type="match status" value="1"/>
</dbReference>
<dbReference type="InterPro" id="IPR036890">
    <property type="entry name" value="HATPase_C_sf"/>
</dbReference>
<dbReference type="HOGENOM" id="CLU_020250_0_0_5"/>
<dbReference type="EMBL" id="CP000230">
    <property type="protein sequence ID" value="ABC23273.1"/>
    <property type="molecule type" value="Genomic_DNA"/>
</dbReference>
<evidence type="ECO:0000313" key="8">
    <source>
        <dbReference type="Proteomes" id="UP000001929"/>
    </source>
</evidence>
<feature type="domain" description="PAS" evidence="6">
    <location>
        <begin position="42"/>
        <end position="75"/>
    </location>
</feature>
<dbReference type="InterPro" id="IPR036097">
    <property type="entry name" value="HisK_dim/P_sf"/>
</dbReference>
<dbReference type="AlphaFoldDB" id="Q2RRH2"/>
<feature type="domain" description="Histidine kinase" evidence="5">
    <location>
        <begin position="308"/>
        <end position="544"/>
    </location>
</feature>
<dbReference type="Pfam" id="PF02518">
    <property type="entry name" value="HATPase_c"/>
    <property type="match status" value="1"/>
</dbReference>
<feature type="region of interest" description="Disordered" evidence="4">
    <location>
        <begin position="1"/>
        <end position="30"/>
    </location>
</feature>
<dbReference type="Gene3D" id="3.30.450.20">
    <property type="entry name" value="PAS domain"/>
    <property type="match status" value="2"/>
</dbReference>
<dbReference type="STRING" id="269796.Rru_A2473"/>
<organism evidence="7 8">
    <name type="scientific">Rhodospirillum rubrum (strain ATCC 11170 / ATH 1.1.1 / DSM 467 / LMG 4362 / NCIMB 8255 / S1)</name>
    <dbReference type="NCBI Taxonomy" id="269796"/>
    <lineage>
        <taxon>Bacteria</taxon>
        <taxon>Pseudomonadati</taxon>
        <taxon>Pseudomonadota</taxon>
        <taxon>Alphaproteobacteria</taxon>
        <taxon>Rhodospirillales</taxon>
        <taxon>Rhodospirillaceae</taxon>
        <taxon>Rhodospirillum</taxon>
    </lineage>
</organism>
<dbReference type="CDD" id="cd00082">
    <property type="entry name" value="HisKA"/>
    <property type="match status" value="1"/>
</dbReference>
<dbReference type="SUPFAM" id="SSF55874">
    <property type="entry name" value="ATPase domain of HSP90 chaperone/DNA topoisomerase II/histidine kinase"/>
    <property type="match status" value="1"/>
</dbReference>
<gene>
    <name evidence="7" type="ordered locus">Rru_A2473</name>
</gene>
<dbReference type="InterPro" id="IPR000014">
    <property type="entry name" value="PAS"/>
</dbReference>
<keyword evidence="8" id="KW-1185">Reference proteome</keyword>
<dbReference type="PANTHER" id="PTHR43065">
    <property type="entry name" value="SENSOR HISTIDINE KINASE"/>
    <property type="match status" value="1"/>
</dbReference>
<evidence type="ECO:0000256" key="1">
    <source>
        <dbReference type="ARBA" id="ARBA00000085"/>
    </source>
</evidence>
<reference evidence="7 8" key="1">
    <citation type="journal article" date="2011" name="Stand. Genomic Sci.">
        <title>Complete genome sequence of Rhodospirillum rubrum type strain (S1).</title>
        <authorList>
            <person name="Munk A.C."/>
            <person name="Copeland A."/>
            <person name="Lucas S."/>
            <person name="Lapidus A."/>
            <person name="Del Rio T.G."/>
            <person name="Barry K."/>
            <person name="Detter J.C."/>
            <person name="Hammon N."/>
            <person name="Israni S."/>
            <person name="Pitluck S."/>
            <person name="Brettin T."/>
            <person name="Bruce D."/>
            <person name="Han C."/>
            <person name="Tapia R."/>
            <person name="Gilna P."/>
            <person name="Schmutz J."/>
            <person name="Larimer F."/>
            <person name="Land M."/>
            <person name="Kyrpides N.C."/>
            <person name="Mavromatis K."/>
            <person name="Richardson P."/>
            <person name="Rohde M."/>
            <person name="Goker M."/>
            <person name="Klenk H.P."/>
            <person name="Zhang Y."/>
            <person name="Roberts G.P."/>
            <person name="Reslewic S."/>
            <person name="Schwartz D.C."/>
        </authorList>
    </citation>
    <scope>NUCLEOTIDE SEQUENCE [LARGE SCALE GENOMIC DNA]</scope>
    <source>
        <strain evidence="8">ATCC 11170 / ATH 1.1.1 / DSM 467 / LMG 4362 / NCIMB 8255 / S1</strain>
    </source>
</reference>
<dbReference type="EnsemblBacteria" id="ABC23273">
    <property type="protein sequence ID" value="ABC23273"/>
    <property type="gene ID" value="Rru_A2473"/>
</dbReference>
<evidence type="ECO:0000256" key="4">
    <source>
        <dbReference type="SAM" id="MobiDB-lite"/>
    </source>
</evidence>
<evidence type="ECO:0000256" key="3">
    <source>
        <dbReference type="ARBA" id="ARBA00022553"/>
    </source>
</evidence>
<sequence length="550" mass="60027">MTNSRVKADQDGAVKPVAGGESLPQSDGSADRLTGLSLHSLVIEHMDQGVLVADAKTRVIAWNRRACELLGVSADFLASGPTHVEVLGEMIRTGALVTAEIDPVSTLIAAWLDLPEGERRPLIYERGNPTGLRIEVRTSPLPEGGYVRTFTDITQRKAAEQALAEKTRLLDTTLETIAQGIILVDPSLHIVLCNRRYRELLDLPDYMLEPFPPRAADIIAFQIGRGDFDILPADVTHRPFWDRIEGFVFSPGTTERPLRDGRTLGVETFALDGGGWVRTFTDITEGKRAQDALLVSEKMASLGQLVAGIAHEINTPIGTGVTAASLLAEKTQSLVQAVEAGALRRSQLDAYLHVARESSRFILSNLTRAAELIQSFKQVAVDQATDESRLFKVRDYLEEILLSLQPRLKRTPHTMTLECPDDLAMYGPPGALFRVITNLVINSLMHGLEEGATAPPGHMVLRVGHEKDTDCVVFRYHDTGRGIPEKNLKRIFDPFFTTRRGEGGTGLGLHIVYNLVTQTLGGSLAVHSPPGQGAIFLIRVPRLSAGLPEG</sequence>